<accession>A0ABN8Z1C2</accession>
<reference evidence="1" key="1">
    <citation type="submission" date="2023-04" db="EMBL/GenBank/DDBJ databases">
        <authorList>
            <consortium name="ELIXIR-Norway"/>
        </authorList>
    </citation>
    <scope>NUCLEOTIDE SEQUENCE [LARGE SCALE GENOMIC DNA]</scope>
</reference>
<organism evidence="1 2">
    <name type="scientific">Rangifer tarandus platyrhynchus</name>
    <name type="common">Svalbard reindeer</name>
    <dbReference type="NCBI Taxonomy" id="3082113"/>
    <lineage>
        <taxon>Eukaryota</taxon>
        <taxon>Metazoa</taxon>
        <taxon>Chordata</taxon>
        <taxon>Craniata</taxon>
        <taxon>Vertebrata</taxon>
        <taxon>Euteleostomi</taxon>
        <taxon>Mammalia</taxon>
        <taxon>Eutheria</taxon>
        <taxon>Laurasiatheria</taxon>
        <taxon>Artiodactyla</taxon>
        <taxon>Ruminantia</taxon>
        <taxon>Pecora</taxon>
        <taxon>Cervidae</taxon>
        <taxon>Odocoileinae</taxon>
        <taxon>Rangifer</taxon>
    </lineage>
</organism>
<dbReference type="Proteomes" id="UP001176941">
    <property type="component" value="Chromosome 27"/>
</dbReference>
<evidence type="ECO:0000313" key="2">
    <source>
        <dbReference type="Proteomes" id="UP001176941"/>
    </source>
</evidence>
<keyword evidence="2" id="KW-1185">Reference proteome</keyword>
<protein>
    <submittedName>
        <fullName evidence="1">Uncharacterized protein</fullName>
    </submittedName>
</protein>
<gene>
    <name evidence="1" type="ORF">MRATA1EN1_LOCUS16617</name>
</gene>
<name>A0ABN8Z1C2_RANTA</name>
<evidence type="ECO:0000313" key="1">
    <source>
        <dbReference type="EMBL" id="CAI9167655.1"/>
    </source>
</evidence>
<proteinExistence type="predicted"/>
<dbReference type="EMBL" id="OX459963">
    <property type="protein sequence ID" value="CAI9167655.1"/>
    <property type="molecule type" value="Genomic_DNA"/>
</dbReference>
<sequence length="145" mass="16763">MKKDHAEKFGERRKRQIPEQTWWKARQALMDRGLCIFIFFLIFKNLSLDFKKGKLKKGGGERELFKSQHFNPRRENHWIHQILGDPRFQITSLILGPTSLWLLHCSGSGPAANPQTLGLGPRNPLSQPPGLPCFSYHLHLYDEAC</sequence>